<dbReference type="EMBL" id="CP036275">
    <property type="protein sequence ID" value="QDU41433.1"/>
    <property type="molecule type" value="Genomic_DNA"/>
</dbReference>
<dbReference type="InterPro" id="IPR033803">
    <property type="entry name" value="CBD-like_Golvesin-Xly"/>
</dbReference>
<dbReference type="Gene3D" id="3.50.50.60">
    <property type="entry name" value="FAD/NAD(P)-binding domain"/>
    <property type="match status" value="1"/>
</dbReference>
<dbReference type="InterPro" id="IPR036188">
    <property type="entry name" value="FAD/NAD-bd_sf"/>
</dbReference>
<gene>
    <name evidence="7" type="primary">xly_3</name>
    <name evidence="7" type="ORF">Mal4_58000</name>
</gene>
<name>A0A517ZG20_9PLAN</name>
<feature type="domain" description="Golvesin/Xly CBD-like" evidence="6">
    <location>
        <begin position="556"/>
        <end position="685"/>
    </location>
</feature>
<keyword evidence="3" id="KW-0560">Oxidoreductase</keyword>
<keyword evidence="2" id="KW-0479">Metal-binding</keyword>
<dbReference type="Pfam" id="PF12831">
    <property type="entry name" value="FAD_oxidored"/>
    <property type="match status" value="1"/>
</dbReference>
<dbReference type="KEGG" id="mri:Mal4_58000"/>
<organism evidence="7 8">
    <name type="scientific">Maioricimonas rarisocia</name>
    <dbReference type="NCBI Taxonomy" id="2528026"/>
    <lineage>
        <taxon>Bacteria</taxon>
        <taxon>Pseudomonadati</taxon>
        <taxon>Planctomycetota</taxon>
        <taxon>Planctomycetia</taxon>
        <taxon>Planctomycetales</taxon>
        <taxon>Planctomycetaceae</taxon>
        <taxon>Maioricimonas</taxon>
    </lineage>
</organism>
<keyword evidence="7" id="KW-0456">Lyase</keyword>
<dbReference type="Pfam" id="PF25275">
    <property type="entry name" value="Golvesin_C"/>
    <property type="match status" value="1"/>
</dbReference>
<keyword evidence="4" id="KW-0408">Iron</keyword>
<evidence type="ECO:0000313" key="7">
    <source>
        <dbReference type="EMBL" id="QDU41433.1"/>
    </source>
</evidence>
<accession>A0A517ZG20</accession>
<evidence type="ECO:0000259" key="6">
    <source>
        <dbReference type="Pfam" id="PF25275"/>
    </source>
</evidence>
<dbReference type="InterPro" id="IPR039650">
    <property type="entry name" value="HdrA-like"/>
</dbReference>
<evidence type="ECO:0000313" key="8">
    <source>
        <dbReference type="Proteomes" id="UP000320496"/>
    </source>
</evidence>
<dbReference type="Proteomes" id="UP000320496">
    <property type="component" value="Chromosome"/>
</dbReference>
<dbReference type="GO" id="GO:0046872">
    <property type="term" value="F:metal ion binding"/>
    <property type="evidence" value="ECO:0007669"/>
    <property type="project" value="UniProtKB-KW"/>
</dbReference>
<dbReference type="GO" id="GO:0051539">
    <property type="term" value="F:4 iron, 4 sulfur cluster binding"/>
    <property type="evidence" value="ECO:0007669"/>
    <property type="project" value="UniProtKB-KW"/>
</dbReference>
<evidence type="ECO:0000256" key="2">
    <source>
        <dbReference type="ARBA" id="ARBA00022723"/>
    </source>
</evidence>
<dbReference type="PANTHER" id="PTHR43498">
    <property type="entry name" value="FERREDOXIN:COB-COM HETERODISULFIDE REDUCTASE SUBUNIT A"/>
    <property type="match status" value="1"/>
</dbReference>
<evidence type="ECO:0000256" key="1">
    <source>
        <dbReference type="ARBA" id="ARBA00022485"/>
    </source>
</evidence>
<keyword evidence="5" id="KW-0411">Iron-sulfur</keyword>
<proteinExistence type="predicted"/>
<dbReference type="AlphaFoldDB" id="A0A517ZG20"/>
<keyword evidence="1" id="KW-0004">4Fe-4S</keyword>
<protein>
    <submittedName>
        <fullName evidence="7">Xanthan lyase</fullName>
        <ecNumber evidence="7">4.2.2.12</ecNumber>
    </submittedName>
</protein>
<evidence type="ECO:0000256" key="5">
    <source>
        <dbReference type="ARBA" id="ARBA00023014"/>
    </source>
</evidence>
<keyword evidence="8" id="KW-1185">Reference proteome</keyword>
<dbReference type="PANTHER" id="PTHR43498:SF1">
    <property type="entry name" value="COB--COM HETERODISULFIDE REDUCTASE IRON-SULFUR SUBUNIT A"/>
    <property type="match status" value="1"/>
</dbReference>
<sequence length="687" mass="76549">MSDFTRQAIAALLVLCGSLTSLRADEYDVVIYGGTSAGAAAAIQTSRMGKSVVLIEPKQHIGGLTISGLGWTDSGNKAVIGGISREFYQRIKKHYDNEETWVHEDRAGYGRYRPTDDAMWTFEPHVAENLYLEMLDEADVEVVLGERLDREDGVVVKDGRIESITTVSGKTYSGERFIDATYEGDLMAAAGVSYTVGRESNSVYGETLNGVQIARARSHQFIRPVDPYVKPGDPSSGLLPGINTNQGKDGQGDHRVQAYNYRLCITDVRDNQIPFARPEGYEPEQYELLLRNFEAGDSRLPLKIDMMPNRKTDVNNNHAVSTDFIGMNYDYPEADDETREEILRKHETYVRGLMWTLATHERVPDAIRKEVSRWGWAQDEWTDNNHWPYWCYIREARRMISDYVQTEHDCKRDRLCEDPVGLGSYNMDSHNCQRYVDENGHVRNEGDVQVSPGGPYLISYRSIVPKQSECSNLFVPVCLSASHIAYGSIRMEPVFMILGQSAATAACLSIDKDCAVQELDYAVLEERLSKDGQVLAIPEGSVRPKGLNPKKLDGIVVDDTAAKKIGGWRSSGSVSGFVADSYLHDNNELQGETRIEYPLPISQSGNYEVRVSYTPNPNRASNVRVVVRHAKGETEVTLNQRKKPGIDGVFEKLGEFEFRGDGTGMVTISNDGADGHVIADAVQLIAK</sequence>
<dbReference type="EC" id="4.2.2.12" evidence="7"/>
<dbReference type="GO" id="GO:0016491">
    <property type="term" value="F:oxidoreductase activity"/>
    <property type="evidence" value="ECO:0007669"/>
    <property type="project" value="UniProtKB-KW"/>
</dbReference>
<evidence type="ECO:0000256" key="3">
    <source>
        <dbReference type="ARBA" id="ARBA00023002"/>
    </source>
</evidence>
<dbReference type="OrthoDB" id="287984at2"/>
<dbReference type="GO" id="GO:0047492">
    <property type="term" value="F:xanthan lyase activity"/>
    <property type="evidence" value="ECO:0007669"/>
    <property type="project" value="UniProtKB-EC"/>
</dbReference>
<reference evidence="7 8" key="1">
    <citation type="submission" date="2019-02" db="EMBL/GenBank/DDBJ databases">
        <title>Deep-cultivation of Planctomycetes and their phenomic and genomic characterization uncovers novel biology.</title>
        <authorList>
            <person name="Wiegand S."/>
            <person name="Jogler M."/>
            <person name="Boedeker C."/>
            <person name="Pinto D."/>
            <person name="Vollmers J."/>
            <person name="Rivas-Marin E."/>
            <person name="Kohn T."/>
            <person name="Peeters S.H."/>
            <person name="Heuer A."/>
            <person name="Rast P."/>
            <person name="Oberbeckmann S."/>
            <person name="Bunk B."/>
            <person name="Jeske O."/>
            <person name="Meyerdierks A."/>
            <person name="Storesund J.E."/>
            <person name="Kallscheuer N."/>
            <person name="Luecker S."/>
            <person name="Lage O.M."/>
            <person name="Pohl T."/>
            <person name="Merkel B.J."/>
            <person name="Hornburger P."/>
            <person name="Mueller R.-W."/>
            <person name="Bruemmer F."/>
            <person name="Labrenz M."/>
            <person name="Spormann A.M."/>
            <person name="Op den Camp H."/>
            <person name="Overmann J."/>
            <person name="Amann R."/>
            <person name="Jetten M.S.M."/>
            <person name="Mascher T."/>
            <person name="Medema M.H."/>
            <person name="Devos D.P."/>
            <person name="Kaster A.-K."/>
            <person name="Ovreas L."/>
            <person name="Rohde M."/>
            <person name="Galperin M.Y."/>
            <person name="Jogler C."/>
        </authorList>
    </citation>
    <scope>NUCLEOTIDE SEQUENCE [LARGE SCALE GENOMIC DNA]</scope>
    <source>
        <strain evidence="7 8">Mal4</strain>
    </source>
</reference>
<dbReference type="SUPFAM" id="SSF51905">
    <property type="entry name" value="FAD/NAD(P)-binding domain"/>
    <property type="match status" value="1"/>
</dbReference>
<evidence type="ECO:0000256" key="4">
    <source>
        <dbReference type="ARBA" id="ARBA00023004"/>
    </source>
</evidence>
<dbReference type="RefSeq" id="WP_145372827.1">
    <property type="nucleotide sequence ID" value="NZ_CP036275.1"/>
</dbReference>